<dbReference type="Pfam" id="PF25583">
    <property type="entry name" value="WCX"/>
    <property type="match status" value="1"/>
</dbReference>
<dbReference type="InterPro" id="IPR036390">
    <property type="entry name" value="WH_DNA-bd_sf"/>
</dbReference>
<evidence type="ECO:0000313" key="4">
    <source>
        <dbReference type="EMBL" id="MFC3455539.1"/>
    </source>
</evidence>
<feature type="domain" description="HTH deoR-type" evidence="3">
    <location>
        <begin position="2"/>
        <end position="57"/>
    </location>
</feature>
<dbReference type="Proteomes" id="UP001595645">
    <property type="component" value="Unassembled WGS sequence"/>
</dbReference>
<dbReference type="PANTHER" id="PTHR34580:SF1">
    <property type="entry name" value="PROTEIN PAFC"/>
    <property type="match status" value="1"/>
</dbReference>
<dbReference type="RefSeq" id="WP_378246074.1">
    <property type="nucleotide sequence ID" value="NZ_JBHRWK010000094.1"/>
</dbReference>
<dbReference type="PROSITE" id="PS52050">
    <property type="entry name" value="WYL"/>
    <property type="match status" value="1"/>
</dbReference>
<dbReference type="PROSITE" id="PS51000">
    <property type="entry name" value="HTH_DEOR_2"/>
    <property type="match status" value="1"/>
</dbReference>
<dbReference type="InterPro" id="IPR036388">
    <property type="entry name" value="WH-like_DNA-bd_sf"/>
</dbReference>
<dbReference type="InterPro" id="IPR028349">
    <property type="entry name" value="PafC-like"/>
</dbReference>
<dbReference type="InterPro" id="IPR013196">
    <property type="entry name" value="HTH_11"/>
</dbReference>
<dbReference type="InterPro" id="IPR051534">
    <property type="entry name" value="CBASS_pafABC_assoc_protein"/>
</dbReference>
<keyword evidence="5" id="KW-1185">Reference proteome</keyword>
<dbReference type="EMBL" id="JBHRWK010000094">
    <property type="protein sequence ID" value="MFC3455539.1"/>
    <property type="molecule type" value="Genomic_DNA"/>
</dbReference>
<keyword evidence="2" id="KW-0804">Transcription</keyword>
<accession>A0ABV7P8X9</accession>
<dbReference type="Pfam" id="PF08279">
    <property type="entry name" value="HTH_11"/>
    <property type="match status" value="1"/>
</dbReference>
<dbReference type="Gene3D" id="1.10.10.10">
    <property type="entry name" value="Winged helix-like DNA-binding domain superfamily/Winged helix DNA-binding domain"/>
    <property type="match status" value="1"/>
</dbReference>
<dbReference type="Pfam" id="PF13280">
    <property type="entry name" value="WYL"/>
    <property type="match status" value="1"/>
</dbReference>
<dbReference type="InterPro" id="IPR026881">
    <property type="entry name" value="WYL_dom"/>
</dbReference>
<reference evidence="5" key="1">
    <citation type="journal article" date="2019" name="Int. J. Syst. Evol. Microbiol.">
        <title>The Global Catalogue of Microorganisms (GCM) 10K type strain sequencing project: providing services to taxonomists for standard genome sequencing and annotation.</title>
        <authorList>
            <consortium name="The Broad Institute Genomics Platform"/>
            <consortium name="The Broad Institute Genome Sequencing Center for Infectious Disease"/>
            <person name="Wu L."/>
            <person name="Ma J."/>
        </authorList>
    </citation>
    <scope>NUCLEOTIDE SEQUENCE [LARGE SCALE GENOMIC DNA]</scope>
    <source>
        <strain evidence="5">CGMCC 4.7676</strain>
    </source>
</reference>
<dbReference type="InterPro" id="IPR001034">
    <property type="entry name" value="DeoR_HTH"/>
</dbReference>
<organism evidence="4 5">
    <name type="scientific">Amycolatopsis speibonae</name>
    <dbReference type="NCBI Taxonomy" id="1450224"/>
    <lineage>
        <taxon>Bacteria</taxon>
        <taxon>Bacillati</taxon>
        <taxon>Actinomycetota</taxon>
        <taxon>Actinomycetes</taxon>
        <taxon>Pseudonocardiales</taxon>
        <taxon>Pseudonocardiaceae</taxon>
        <taxon>Amycolatopsis</taxon>
    </lineage>
</organism>
<evidence type="ECO:0000256" key="2">
    <source>
        <dbReference type="ARBA" id="ARBA00023163"/>
    </source>
</evidence>
<dbReference type="InterPro" id="IPR057727">
    <property type="entry name" value="WCX_dom"/>
</dbReference>
<name>A0ABV7P8X9_9PSEU</name>
<comment type="caution">
    <text evidence="4">The sequence shown here is derived from an EMBL/GenBank/DDBJ whole genome shotgun (WGS) entry which is preliminary data.</text>
</comment>
<sequence length="325" mass="35971">MRADRLVSLVLLLRHRGRLSAATLARELEVSTRTVLRDIEALSAAGVPVYAERGRNGGFALLPGFQTELTGLNHDEALALLIAGSRRGAQAFGLGSALASAMLKVVDALPEGQRDTAAGAARRLLIDPETDLLSRRVVAEEVPDALVAEVRRAVFAGHKLRIHYAAADRKPQWRTVDPIGLVTVRDQGYLLATRDGEDRTYRLSRLRAAEELPEAARRADRVDLDRAWQDRSTRFRTGGDLVAVLVRVHPAQRETLVGTALAVLTEETDEDGWLRLEVTFQDARHAEWALWQLSTNAEALSPRWLRTSLRDRATAITLRYEAGQQ</sequence>
<dbReference type="SUPFAM" id="SSF46785">
    <property type="entry name" value="Winged helix' DNA-binding domain"/>
    <property type="match status" value="1"/>
</dbReference>
<gene>
    <name evidence="4" type="ORF">ACFOSH_39425</name>
</gene>
<dbReference type="PIRSF" id="PIRSF016838">
    <property type="entry name" value="PafC"/>
    <property type="match status" value="1"/>
</dbReference>
<keyword evidence="1" id="KW-0805">Transcription regulation</keyword>
<dbReference type="PANTHER" id="PTHR34580">
    <property type="match status" value="1"/>
</dbReference>
<protein>
    <submittedName>
        <fullName evidence="4">Helix-turn-helix transcriptional regulator</fullName>
    </submittedName>
</protein>
<evidence type="ECO:0000256" key="1">
    <source>
        <dbReference type="ARBA" id="ARBA00023015"/>
    </source>
</evidence>
<evidence type="ECO:0000313" key="5">
    <source>
        <dbReference type="Proteomes" id="UP001595645"/>
    </source>
</evidence>
<evidence type="ECO:0000259" key="3">
    <source>
        <dbReference type="PROSITE" id="PS51000"/>
    </source>
</evidence>
<proteinExistence type="predicted"/>